<dbReference type="InterPro" id="IPR007037">
    <property type="entry name" value="SIP_rossman_dom"/>
</dbReference>
<accession>A0ABP8PHX6</accession>
<reference evidence="3" key="1">
    <citation type="journal article" date="2019" name="Int. J. Syst. Evol. Microbiol.">
        <title>The Global Catalogue of Microorganisms (GCM) 10K type strain sequencing project: providing services to taxonomists for standard genome sequencing and annotation.</title>
        <authorList>
            <consortium name="The Broad Institute Genomics Platform"/>
            <consortium name="The Broad Institute Genome Sequencing Center for Infectious Disease"/>
            <person name="Wu L."/>
            <person name="Ma J."/>
        </authorList>
    </citation>
    <scope>NUCLEOTIDE SEQUENCE [LARGE SCALE GENOMIC DNA]</scope>
    <source>
        <strain evidence="3">JCM 32206</strain>
    </source>
</reference>
<dbReference type="PROSITE" id="PS51384">
    <property type="entry name" value="FAD_FR"/>
    <property type="match status" value="1"/>
</dbReference>
<name>A0ABP8PHX6_9NOCA</name>
<evidence type="ECO:0000313" key="3">
    <source>
        <dbReference type="Proteomes" id="UP001501183"/>
    </source>
</evidence>
<dbReference type="Gene3D" id="2.40.30.10">
    <property type="entry name" value="Translation factors"/>
    <property type="match status" value="1"/>
</dbReference>
<dbReference type="CDD" id="cd06193">
    <property type="entry name" value="siderophore_interacting"/>
    <property type="match status" value="1"/>
</dbReference>
<dbReference type="EMBL" id="BAABFB010000066">
    <property type="protein sequence ID" value="GAA4486422.1"/>
    <property type="molecule type" value="Genomic_DNA"/>
</dbReference>
<evidence type="ECO:0000313" key="2">
    <source>
        <dbReference type="EMBL" id="GAA4486422.1"/>
    </source>
</evidence>
<dbReference type="InterPro" id="IPR039261">
    <property type="entry name" value="FNR_nucleotide-bd"/>
</dbReference>
<sequence>MARRSKFVKPDHRDFLRARVLGSKEISPHFVRVTIGGEGLHEFVPLGHDQWFRLFLPTPEQPTLRLPTATGKLWYAQYLAMGKATKPIVRNYSVRAFRPADRALHGDTPEIDIDFVRHGSGEDAGPASAWATSATPGGEVALLDEGLIHNPDPDARRYLLVGDESALPAIAGILESAPADVRGEAFLEIPHADDVQDVTVPAGMTLHWLPRSDPHGRPGELALEAVRSAELPELPDYTFAAGEAALATGVRRHLVSERGVAKSDVVFTGFWRYGNPAY</sequence>
<dbReference type="SUPFAM" id="SSF63380">
    <property type="entry name" value="Riboflavin synthase domain-like"/>
    <property type="match status" value="1"/>
</dbReference>
<dbReference type="Pfam" id="PF04954">
    <property type="entry name" value="SIP"/>
    <property type="match status" value="1"/>
</dbReference>
<dbReference type="Proteomes" id="UP001501183">
    <property type="component" value="Unassembled WGS sequence"/>
</dbReference>
<gene>
    <name evidence="2" type="ORF">GCM10023094_42740</name>
</gene>
<dbReference type="InterPro" id="IPR039374">
    <property type="entry name" value="SIP_fam"/>
</dbReference>
<dbReference type="Pfam" id="PF08021">
    <property type="entry name" value="FAD_binding_9"/>
    <property type="match status" value="1"/>
</dbReference>
<keyword evidence="3" id="KW-1185">Reference proteome</keyword>
<dbReference type="InterPro" id="IPR017938">
    <property type="entry name" value="Riboflavin_synthase-like_b-brl"/>
</dbReference>
<protein>
    <submittedName>
        <fullName evidence="2">Siderophore-interacting protein</fullName>
    </submittedName>
</protein>
<proteinExistence type="predicted"/>
<dbReference type="InterPro" id="IPR013113">
    <property type="entry name" value="SIP_FAD-bd"/>
</dbReference>
<dbReference type="Gene3D" id="3.40.50.80">
    <property type="entry name" value="Nucleotide-binding domain of ferredoxin-NADP reductase (FNR) module"/>
    <property type="match status" value="1"/>
</dbReference>
<dbReference type="PANTHER" id="PTHR30157">
    <property type="entry name" value="FERRIC REDUCTASE, NADPH-DEPENDENT"/>
    <property type="match status" value="1"/>
</dbReference>
<evidence type="ECO:0000259" key="1">
    <source>
        <dbReference type="PROSITE" id="PS51384"/>
    </source>
</evidence>
<feature type="domain" description="FAD-binding FR-type" evidence="1">
    <location>
        <begin position="13"/>
        <end position="154"/>
    </location>
</feature>
<dbReference type="PANTHER" id="PTHR30157:SF0">
    <property type="entry name" value="NADPH-DEPENDENT FERRIC-CHELATE REDUCTASE"/>
    <property type="match status" value="1"/>
</dbReference>
<comment type="caution">
    <text evidence="2">The sequence shown here is derived from an EMBL/GenBank/DDBJ whole genome shotgun (WGS) entry which is preliminary data.</text>
</comment>
<dbReference type="RefSeq" id="WP_345349923.1">
    <property type="nucleotide sequence ID" value="NZ_BAABFB010000066.1"/>
</dbReference>
<organism evidence="2 3">
    <name type="scientific">Rhodococcus olei</name>
    <dbReference type="NCBI Taxonomy" id="2161675"/>
    <lineage>
        <taxon>Bacteria</taxon>
        <taxon>Bacillati</taxon>
        <taxon>Actinomycetota</taxon>
        <taxon>Actinomycetes</taxon>
        <taxon>Mycobacteriales</taxon>
        <taxon>Nocardiaceae</taxon>
        <taxon>Rhodococcus</taxon>
    </lineage>
</organism>
<dbReference type="InterPro" id="IPR017927">
    <property type="entry name" value="FAD-bd_FR_type"/>
</dbReference>